<evidence type="ECO:0000256" key="4">
    <source>
        <dbReference type="ARBA" id="ARBA00022989"/>
    </source>
</evidence>
<proteinExistence type="inferred from homology"/>
<keyword evidence="5" id="KW-0472">Membrane</keyword>
<keyword evidence="3" id="KW-0812">Transmembrane</keyword>
<sequence>MPDEANRREFTYFTIFFFSRRKLLAIDVCWLGASRLASKIDTRQHTLHTNLLSKFHQLPDKNAHKLRLQLRAAKPSNIQNALSQLLGQEGVTMDTESTYSGYSYHSGRSRGSHRHGERSRERHKSRSKDSSRSEKSVTINAPPAEPLLGDQSVRGDETQIYVEIYR</sequence>
<evidence type="ECO:0000256" key="3">
    <source>
        <dbReference type="ARBA" id="ARBA00022692"/>
    </source>
</evidence>
<keyword evidence="2" id="KW-1003">Cell membrane</keyword>
<comment type="similarity">
    <text evidence="6">Belongs to the Vang family.</text>
</comment>
<accession>A0AAE0PY77</accession>
<evidence type="ECO:0000256" key="2">
    <source>
        <dbReference type="ARBA" id="ARBA00022475"/>
    </source>
</evidence>
<feature type="compositionally biased region" description="Low complexity" evidence="7">
    <location>
        <begin position="97"/>
        <end position="106"/>
    </location>
</feature>
<dbReference type="GO" id="GO:0005886">
    <property type="term" value="C:plasma membrane"/>
    <property type="evidence" value="ECO:0007669"/>
    <property type="project" value="UniProtKB-SubCell"/>
</dbReference>
<dbReference type="Proteomes" id="UP001274896">
    <property type="component" value="Unassembled WGS sequence"/>
</dbReference>
<organism evidence="8 9">
    <name type="scientific">Hemibagrus guttatus</name>
    <dbReference type="NCBI Taxonomy" id="175788"/>
    <lineage>
        <taxon>Eukaryota</taxon>
        <taxon>Metazoa</taxon>
        <taxon>Chordata</taxon>
        <taxon>Craniata</taxon>
        <taxon>Vertebrata</taxon>
        <taxon>Euteleostomi</taxon>
        <taxon>Actinopterygii</taxon>
        <taxon>Neopterygii</taxon>
        <taxon>Teleostei</taxon>
        <taxon>Ostariophysi</taxon>
        <taxon>Siluriformes</taxon>
        <taxon>Bagridae</taxon>
        <taxon>Hemibagrus</taxon>
    </lineage>
</organism>
<evidence type="ECO:0000256" key="6">
    <source>
        <dbReference type="ARBA" id="ARBA00025718"/>
    </source>
</evidence>
<reference evidence="8" key="1">
    <citation type="submission" date="2023-06" db="EMBL/GenBank/DDBJ databases">
        <title>Male Hemibagrus guttatus genome.</title>
        <authorList>
            <person name="Bian C."/>
        </authorList>
    </citation>
    <scope>NUCLEOTIDE SEQUENCE</scope>
    <source>
        <strain evidence="8">Male_cb2023</strain>
        <tissue evidence="8">Muscle</tissue>
    </source>
</reference>
<dbReference type="EMBL" id="JAUCMX010000025">
    <property type="protein sequence ID" value="KAK3510388.1"/>
    <property type="molecule type" value="Genomic_DNA"/>
</dbReference>
<name>A0AAE0PY77_9TELE</name>
<evidence type="ECO:0000313" key="9">
    <source>
        <dbReference type="Proteomes" id="UP001274896"/>
    </source>
</evidence>
<keyword evidence="4" id="KW-1133">Transmembrane helix</keyword>
<dbReference type="AlphaFoldDB" id="A0AAE0PY77"/>
<evidence type="ECO:0000256" key="5">
    <source>
        <dbReference type="ARBA" id="ARBA00023136"/>
    </source>
</evidence>
<feature type="region of interest" description="Disordered" evidence="7">
    <location>
        <begin position="97"/>
        <end position="153"/>
    </location>
</feature>
<evidence type="ECO:0000313" key="8">
    <source>
        <dbReference type="EMBL" id="KAK3510388.1"/>
    </source>
</evidence>
<protein>
    <submittedName>
        <fullName evidence="8">Uncharacterized protein</fullName>
    </submittedName>
</protein>
<evidence type="ECO:0000256" key="1">
    <source>
        <dbReference type="ARBA" id="ARBA00004651"/>
    </source>
</evidence>
<gene>
    <name evidence="8" type="ORF">QTP70_005860</name>
</gene>
<comment type="subcellular location">
    <subcellularLocation>
        <location evidence="1">Cell membrane</location>
        <topology evidence="1">Multi-pass membrane protein</topology>
    </subcellularLocation>
</comment>
<dbReference type="InterPro" id="IPR009539">
    <property type="entry name" value="VANGL"/>
</dbReference>
<comment type="caution">
    <text evidence="8">The sequence shown here is derived from an EMBL/GenBank/DDBJ whole genome shotgun (WGS) entry which is preliminary data.</text>
</comment>
<feature type="compositionally biased region" description="Basic residues" evidence="7">
    <location>
        <begin position="107"/>
        <end position="126"/>
    </location>
</feature>
<dbReference type="PANTHER" id="PTHR20886">
    <property type="entry name" value="VANG-LIKE PROTEIN"/>
    <property type="match status" value="1"/>
</dbReference>
<keyword evidence="9" id="KW-1185">Reference proteome</keyword>
<evidence type="ECO:0000256" key="7">
    <source>
        <dbReference type="SAM" id="MobiDB-lite"/>
    </source>
</evidence>